<dbReference type="Pfam" id="PF02361">
    <property type="entry name" value="CbiQ"/>
    <property type="match status" value="1"/>
</dbReference>
<evidence type="ECO:0000256" key="6">
    <source>
        <dbReference type="SAM" id="Phobius"/>
    </source>
</evidence>
<dbReference type="NCBIfam" id="TIGR02454">
    <property type="entry name" value="ECF_T_CbiQ"/>
    <property type="match status" value="1"/>
</dbReference>
<comment type="subcellular location">
    <subcellularLocation>
        <location evidence="1">Cell membrane</location>
        <topology evidence="1">Multi-pass membrane protein</topology>
    </subcellularLocation>
</comment>
<keyword evidence="4 6" id="KW-1133">Transmembrane helix</keyword>
<keyword evidence="5 6" id="KW-0472">Membrane</keyword>
<evidence type="ECO:0000256" key="4">
    <source>
        <dbReference type="ARBA" id="ARBA00022989"/>
    </source>
</evidence>
<dbReference type="EMBL" id="UGQM01000001">
    <property type="protein sequence ID" value="STZ42979.1"/>
    <property type="molecule type" value="Genomic_DNA"/>
</dbReference>
<dbReference type="InterPro" id="IPR003339">
    <property type="entry name" value="ABC/ECF_trnsptr_transmembrane"/>
</dbReference>
<dbReference type="AlphaFoldDB" id="A0A378SJH3"/>
<protein>
    <submittedName>
        <fullName evidence="7">Cobalt ABC transporter inner membrane subunit CbiQ</fullName>
    </submittedName>
</protein>
<dbReference type="InterPro" id="IPR012809">
    <property type="entry name" value="ECF_CbiQ"/>
</dbReference>
<keyword evidence="2" id="KW-1003">Cell membrane</keyword>
<organism evidence="7 8">
    <name type="scientific">Mycolicibacterium gilvum</name>
    <dbReference type="NCBI Taxonomy" id="1804"/>
    <lineage>
        <taxon>Bacteria</taxon>
        <taxon>Bacillati</taxon>
        <taxon>Actinomycetota</taxon>
        <taxon>Actinomycetes</taxon>
        <taxon>Mycobacteriales</taxon>
        <taxon>Mycobacteriaceae</taxon>
        <taxon>Mycolicibacterium</taxon>
    </lineage>
</organism>
<evidence type="ECO:0000256" key="2">
    <source>
        <dbReference type="ARBA" id="ARBA00022475"/>
    </source>
</evidence>
<feature type="transmembrane region" description="Helical" evidence="6">
    <location>
        <begin position="144"/>
        <end position="163"/>
    </location>
</feature>
<evidence type="ECO:0000313" key="7">
    <source>
        <dbReference type="EMBL" id="STZ42979.1"/>
    </source>
</evidence>
<evidence type="ECO:0000256" key="3">
    <source>
        <dbReference type="ARBA" id="ARBA00022692"/>
    </source>
</evidence>
<proteinExistence type="predicted"/>
<dbReference type="GO" id="GO:0006824">
    <property type="term" value="P:cobalt ion transport"/>
    <property type="evidence" value="ECO:0007669"/>
    <property type="project" value="InterPro"/>
</dbReference>
<accession>A0A378SJH3</accession>
<evidence type="ECO:0000256" key="1">
    <source>
        <dbReference type="ARBA" id="ARBA00004651"/>
    </source>
</evidence>
<dbReference type="InterPro" id="IPR051611">
    <property type="entry name" value="ECF_transporter_component"/>
</dbReference>
<dbReference type="GO" id="GO:0043190">
    <property type="term" value="C:ATP-binding cassette (ABC) transporter complex"/>
    <property type="evidence" value="ECO:0007669"/>
    <property type="project" value="InterPro"/>
</dbReference>
<name>A0A378SJH3_9MYCO</name>
<evidence type="ECO:0000313" key="8">
    <source>
        <dbReference type="Proteomes" id="UP000254291"/>
    </source>
</evidence>
<dbReference type="CDD" id="cd16914">
    <property type="entry name" value="EcfT"/>
    <property type="match status" value="1"/>
</dbReference>
<dbReference type="PANTHER" id="PTHR34857">
    <property type="entry name" value="SLL0384 PROTEIN"/>
    <property type="match status" value="1"/>
</dbReference>
<sequence length="259" mass="27696">MGGGHSHPLYRDGDSPVHRLPAEVKIVCLAAFVLAVVATPRELFWPFGVYALIILAVWRAARIPLRWILPRMLIEAPFLVLAVLLPFSEGGERVSLAGMHLSIAGLYAAWGIVIKGTLGVAASLTVAATTTSRELPVALSRLRVPAMIVSVLTLMIRYIDVLAAEARRMRMARVSRGDSPRMFHQIGATARGVGSLFLRSYERGERVYLAMLSRGFDGHVPALAVGAGSVAAATPRQWVMALLPAAAAVAVAASAWATL</sequence>
<keyword evidence="3 6" id="KW-0812">Transmembrane</keyword>
<reference evidence="7 8" key="1">
    <citation type="submission" date="2018-06" db="EMBL/GenBank/DDBJ databases">
        <authorList>
            <consortium name="Pathogen Informatics"/>
            <person name="Doyle S."/>
        </authorList>
    </citation>
    <scope>NUCLEOTIDE SEQUENCE [LARGE SCALE GENOMIC DNA]</scope>
    <source>
        <strain evidence="7 8">NCTC10742</strain>
    </source>
</reference>
<feature type="transmembrane region" description="Helical" evidence="6">
    <location>
        <begin position="43"/>
        <end position="61"/>
    </location>
</feature>
<feature type="transmembrane region" description="Helical" evidence="6">
    <location>
        <begin position="99"/>
        <end position="124"/>
    </location>
</feature>
<evidence type="ECO:0000256" key="5">
    <source>
        <dbReference type="ARBA" id="ARBA00023136"/>
    </source>
</evidence>
<dbReference type="Proteomes" id="UP000254291">
    <property type="component" value="Unassembled WGS sequence"/>
</dbReference>
<gene>
    <name evidence="7" type="ORF">NCTC10742_02195</name>
</gene>
<dbReference type="RefSeq" id="WP_011894906.1">
    <property type="nucleotide sequence ID" value="NZ_JACKST010000112.1"/>
</dbReference>
<feature type="transmembrane region" description="Helical" evidence="6">
    <location>
        <begin position="67"/>
        <end position="87"/>
    </location>
</feature>
<dbReference type="PANTHER" id="PTHR34857:SF2">
    <property type="entry name" value="SLL0384 PROTEIN"/>
    <property type="match status" value="1"/>
</dbReference>